<feature type="transmembrane region" description="Helical" evidence="2">
    <location>
        <begin position="344"/>
        <end position="366"/>
    </location>
</feature>
<sequence>MILEFLLPQPGPQRQLRNFPAVVVHLMGWATVAWVVHAVLMARSDPLVATIVFFTLIMVVVFLSVGATSRSDPDQPSALDWSLATSSLLVGLYFAGTADSFIYRINLLDPLSRIEVLAGSLVVGLALEVTRRTVGPVLVLLCLVLILYNVFGHHLAPPFNHGVISYSDWLDLTVFTTDGLFGAPLRVATSYVFALIFFGLLFSRARGGEFFCDLAAMVAGRGKGGLAKVSVIASGLFGTVSGSPTSDVVTTGSITIPEMMRRGYPARLAGAVEVAGSTGGGLLPPVMGSAAFLMAEITGISYVEIVVAAAVPALLYYGAVYFQLHLRAIKLDLPRLSPDELPGLVGTLRRGWPLLFPMLAITWLLLSGYTPALAGAGASVILLLVGIRMVGWSSWLRVLAEIPGEAVRRAAPVAGACAAAGLIVGGLTITGLAAKLSGMVLQFHGDSLLIALAASAVITLLLGMGMPVPSAYLLAAAVAGPVLAQLAIGELAGHLFLLYFAVMSAMTPPIAVAAFAAASIAGVRPFGIAGGAVRLAISAYVIPFLFVLLPGLLLRTTLQDSLVAVTISLCVVGLLAMAVEGYAAKPLLRWQQACCFIAAGLLLLVL</sequence>
<feature type="transmembrane region" description="Helical" evidence="2">
    <location>
        <begin position="373"/>
        <end position="393"/>
    </location>
</feature>
<feature type="transmembrane region" description="Helical" evidence="2">
    <location>
        <begin position="21"/>
        <end position="41"/>
    </location>
</feature>
<feature type="transmembrane region" description="Helical" evidence="2">
    <location>
        <begin position="526"/>
        <end position="549"/>
    </location>
</feature>
<keyword evidence="1" id="KW-0997">Cell inner membrane</keyword>
<feature type="transmembrane region" description="Helical" evidence="2">
    <location>
        <begin position="183"/>
        <end position="202"/>
    </location>
</feature>
<feature type="transmembrane region" description="Helical" evidence="2">
    <location>
        <begin position="134"/>
        <end position="151"/>
    </location>
</feature>
<dbReference type="Proteomes" id="UP000581135">
    <property type="component" value="Unassembled WGS sequence"/>
</dbReference>
<feature type="domain" description="TRAP C4-dicarboxylate transport system permease DctM subunit" evidence="3">
    <location>
        <begin position="122"/>
        <end position="557"/>
    </location>
</feature>
<dbReference type="PANTHER" id="PTHR43849:SF2">
    <property type="entry name" value="BLL3936 PROTEIN"/>
    <property type="match status" value="1"/>
</dbReference>
<feature type="transmembrane region" description="Helical" evidence="2">
    <location>
        <begin position="448"/>
        <end position="465"/>
    </location>
</feature>
<dbReference type="RefSeq" id="WP_183414667.1">
    <property type="nucleotide sequence ID" value="NZ_JACHXA010000001.1"/>
</dbReference>
<dbReference type="Pfam" id="PF06808">
    <property type="entry name" value="DctM"/>
    <property type="match status" value="1"/>
</dbReference>
<keyword evidence="1" id="KW-0813">Transport</keyword>
<dbReference type="InterPro" id="IPR011853">
    <property type="entry name" value="TRAP_DctM-Dct_fused"/>
</dbReference>
<proteinExistence type="predicted"/>
<feature type="transmembrane region" description="Helical" evidence="2">
    <location>
        <begin position="78"/>
        <end position="98"/>
    </location>
</feature>
<comment type="function">
    <text evidence="1">Part of the tripartite ATP-independent periplasmic (TRAP) transport system.</text>
</comment>
<dbReference type="AlphaFoldDB" id="A0A839SN28"/>
<name>A0A839SN28_9PROT</name>
<dbReference type="PANTHER" id="PTHR43849">
    <property type="entry name" value="BLL3936 PROTEIN"/>
    <property type="match status" value="1"/>
</dbReference>
<comment type="caution">
    <text evidence="4">The sequence shown here is derived from an EMBL/GenBank/DDBJ whole genome shotgun (WGS) entry which is preliminary data.</text>
</comment>
<accession>A0A839SN28</accession>
<feature type="transmembrane region" description="Helical" evidence="2">
    <location>
        <begin position="302"/>
        <end position="324"/>
    </location>
</feature>
<evidence type="ECO:0000313" key="4">
    <source>
        <dbReference type="EMBL" id="MBB3063852.1"/>
    </source>
</evidence>
<keyword evidence="2" id="KW-1133">Transmembrane helix</keyword>
<dbReference type="InterPro" id="IPR010656">
    <property type="entry name" value="DctM"/>
</dbReference>
<feature type="transmembrane region" description="Helical" evidence="2">
    <location>
        <begin position="413"/>
        <end position="436"/>
    </location>
</feature>
<dbReference type="GO" id="GO:0005886">
    <property type="term" value="C:plasma membrane"/>
    <property type="evidence" value="ECO:0007669"/>
    <property type="project" value="UniProtKB-SubCell"/>
</dbReference>
<keyword evidence="2" id="KW-0812">Transmembrane</keyword>
<feature type="transmembrane region" description="Helical" evidence="2">
    <location>
        <begin position="47"/>
        <end position="66"/>
    </location>
</feature>
<evidence type="ECO:0000259" key="3">
    <source>
        <dbReference type="Pfam" id="PF06808"/>
    </source>
</evidence>
<dbReference type="EMBL" id="JACHXA010000001">
    <property type="protein sequence ID" value="MBB3063852.1"/>
    <property type="molecule type" value="Genomic_DNA"/>
</dbReference>
<dbReference type="GO" id="GO:0022857">
    <property type="term" value="F:transmembrane transporter activity"/>
    <property type="evidence" value="ECO:0007669"/>
    <property type="project" value="UniProtKB-UniRule"/>
</dbReference>
<evidence type="ECO:0000256" key="2">
    <source>
        <dbReference type="SAM" id="Phobius"/>
    </source>
</evidence>
<reference evidence="4 5" key="1">
    <citation type="submission" date="2020-08" db="EMBL/GenBank/DDBJ databases">
        <title>Genomic Encyclopedia of Type Strains, Phase III (KMG-III): the genomes of soil and plant-associated and newly described type strains.</title>
        <authorList>
            <person name="Whitman W."/>
        </authorList>
    </citation>
    <scope>NUCLEOTIDE SEQUENCE [LARGE SCALE GENOMIC DNA]</scope>
    <source>
        <strain evidence="4 5">CECT 8803</strain>
    </source>
</reference>
<evidence type="ECO:0000313" key="5">
    <source>
        <dbReference type="Proteomes" id="UP000581135"/>
    </source>
</evidence>
<keyword evidence="2" id="KW-0472">Membrane</keyword>
<keyword evidence="1" id="KW-1003">Cell membrane</keyword>
<keyword evidence="5" id="KW-1185">Reference proteome</keyword>
<gene>
    <name evidence="4" type="ORF">FHR98_000117</name>
</gene>
<feature type="transmembrane region" description="Helical" evidence="2">
    <location>
        <begin position="588"/>
        <end position="605"/>
    </location>
</feature>
<organism evidence="4 5">
    <name type="scientific">Limibacillus halophilus</name>
    <dbReference type="NCBI Taxonomy" id="1579333"/>
    <lineage>
        <taxon>Bacteria</taxon>
        <taxon>Pseudomonadati</taxon>
        <taxon>Pseudomonadota</taxon>
        <taxon>Alphaproteobacteria</taxon>
        <taxon>Rhodospirillales</taxon>
        <taxon>Rhodovibrionaceae</taxon>
        <taxon>Limibacillus</taxon>
    </lineage>
</organism>
<feature type="transmembrane region" description="Helical" evidence="2">
    <location>
        <begin position="496"/>
        <end position="520"/>
    </location>
</feature>
<evidence type="ECO:0000256" key="1">
    <source>
        <dbReference type="RuleBase" id="RU369079"/>
    </source>
</evidence>
<comment type="subcellular location">
    <subcellularLocation>
        <location evidence="1">Cell inner membrane</location>
        <topology evidence="1">Multi-pass membrane protein</topology>
    </subcellularLocation>
</comment>
<dbReference type="NCBIfam" id="TIGR02123">
    <property type="entry name" value="TRAP_fused"/>
    <property type="match status" value="1"/>
</dbReference>
<protein>
    <submittedName>
        <fullName evidence="4">TRAP transporter 4TM/12TM fusion protein</fullName>
    </submittedName>
</protein>
<feature type="transmembrane region" description="Helical" evidence="2">
    <location>
        <begin position="561"/>
        <end position="582"/>
    </location>
</feature>